<evidence type="ECO:0000256" key="2">
    <source>
        <dbReference type="ARBA" id="ARBA00004496"/>
    </source>
</evidence>
<proteinExistence type="predicted"/>
<keyword evidence="4" id="KW-0969">Cilium</keyword>
<keyword evidence="5" id="KW-0966">Cell projection</keyword>
<dbReference type="Gene3D" id="2.60.40.10">
    <property type="entry name" value="Immunoglobulins"/>
    <property type="match status" value="1"/>
</dbReference>
<name>A0ABX5Y229_9BACT</name>
<keyword evidence="3" id="KW-0963">Cytoplasm</keyword>
<dbReference type="Pfam" id="PF22544">
    <property type="entry name" value="HYDIN_VesB_CFA65-like_Ig"/>
    <property type="match status" value="1"/>
</dbReference>
<reference evidence="7 8" key="1">
    <citation type="submission" date="2019-02" db="EMBL/GenBank/DDBJ databases">
        <title>Deep-cultivation of Planctomycetes and their phenomic and genomic characterization uncovers novel biology.</title>
        <authorList>
            <person name="Wiegand S."/>
            <person name="Jogler M."/>
            <person name="Boedeker C."/>
            <person name="Pinto D."/>
            <person name="Vollmers J."/>
            <person name="Rivas-Marin E."/>
            <person name="Kohn T."/>
            <person name="Peeters S.H."/>
            <person name="Heuer A."/>
            <person name="Rast P."/>
            <person name="Oberbeckmann S."/>
            <person name="Bunk B."/>
            <person name="Jeske O."/>
            <person name="Meyerdierks A."/>
            <person name="Storesund J.E."/>
            <person name="Kallscheuer N."/>
            <person name="Luecker S."/>
            <person name="Lage O.M."/>
            <person name="Pohl T."/>
            <person name="Merkel B.J."/>
            <person name="Hornburger P."/>
            <person name="Mueller R.-W."/>
            <person name="Bruemmer F."/>
            <person name="Labrenz M."/>
            <person name="Spormann A.M."/>
            <person name="Op den Camp H."/>
            <person name="Overmann J."/>
            <person name="Amann R."/>
            <person name="Jetten M.S.M."/>
            <person name="Mascher T."/>
            <person name="Medema M.H."/>
            <person name="Devos D.P."/>
            <person name="Kaster A.-K."/>
            <person name="Ovreas L."/>
            <person name="Rohde M."/>
            <person name="Galperin M.Y."/>
            <person name="Jogler C."/>
        </authorList>
    </citation>
    <scope>NUCLEOTIDE SEQUENCE [LARGE SCALE GENOMIC DNA]</scope>
    <source>
        <strain evidence="7 8">TBK1r</strain>
    </source>
</reference>
<dbReference type="EMBL" id="CP036432">
    <property type="protein sequence ID" value="QDV88328.1"/>
    <property type="molecule type" value="Genomic_DNA"/>
</dbReference>
<dbReference type="InterPro" id="IPR013783">
    <property type="entry name" value="Ig-like_fold"/>
</dbReference>
<dbReference type="InterPro" id="IPR053879">
    <property type="entry name" value="HYDIN_VesB_CFA65-like_Ig"/>
</dbReference>
<evidence type="ECO:0000256" key="1">
    <source>
        <dbReference type="ARBA" id="ARBA00004138"/>
    </source>
</evidence>
<comment type="subcellular location">
    <subcellularLocation>
        <location evidence="1">Cell projection</location>
        <location evidence="1">Cilium</location>
    </subcellularLocation>
    <subcellularLocation>
        <location evidence="2">Cytoplasm</location>
    </subcellularLocation>
</comment>
<keyword evidence="8" id="KW-1185">Reference proteome</keyword>
<accession>A0ABX5Y229</accession>
<dbReference type="Proteomes" id="UP000318081">
    <property type="component" value="Chromosome"/>
</dbReference>
<gene>
    <name evidence="7" type="ORF">TBK1r_73600</name>
</gene>
<dbReference type="RefSeq" id="WP_145220559.1">
    <property type="nucleotide sequence ID" value="NZ_CP036432.1"/>
</dbReference>
<evidence type="ECO:0000256" key="4">
    <source>
        <dbReference type="ARBA" id="ARBA00023069"/>
    </source>
</evidence>
<feature type="domain" description="HYDIN/VesB/CFA65-like Ig-like" evidence="6">
    <location>
        <begin position="74"/>
        <end position="164"/>
    </location>
</feature>
<evidence type="ECO:0000256" key="5">
    <source>
        <dbReference type="ARBA" id="ARBA00023273"/>
    </source>
</evidence>
<dbReference type="PANTHER" id="PTHR37833">
    <property type="entry name" value="LIPOPROTEIN-RELATED"/>
    <property type="match status" value="1"/>
</dbReference>
<evidence type="ECO:0000256" key="3">
    <source>
        <dbReference type="ARBA" id="ARBA00022490"/>
    </source>
</evidence>
<sequence>MNQFTKRLLVFGGLVFGFASFALALTQVVSYKPWGVPDSRRDDYDQRVAELDRQAIERETYQNKPRPSARAWPAVHDFGWVRPGETVRHTVEIENVGNAELNLRIRETNSDRLTAQLEGQQLAPGESTRCTIELVASRQPSAEPFEGRVTISTNDPLNKTVVLSVFSQQRKELVLPGAIDFGSHDMGQASTVDFLIYSQLAQRLNVVDVSNAAFDLQWVAVPEPIDNQTVGDQTLGDLSVTAASRITVEMEAKDYGHYSDQLELTVEIDGQEQQCKLDFGGRVRPPIGFYGPNVDRRTGVDFGTVENNEQHDLFVVVRSRADRSRKIAVLDIEPKELQAELQPLETDGSYRLRISIPKGCPYRRFNLAEQHGYIQIGDPEMKSYSNWLPVYGVVGDFDAD</sequence>
<evidence type="ECO:0000259" key="6">
    <source>
        <dbReference type="Pfam" id="PF22544"/>
    </source>
</evidence>
<evidence type="ECO:0000313" key="8">
    <source>
        <dbReference type="Proteomes" id="UP000318081"/>
    </source>
</evidence>
<evidence type="ECO:0000313" key="7">
    <source>
        <dbReference type="EMBL" id="QDV88328.1"/>
    </source>
</evidence>
<protein>
    <recommendedName>
        <fullName evidence="6">HYDIN/VesB/CFA65-like Ig-like domain-containing protein</fullName>
    </recommendedName>
</protein>
<organism evidence="7 8">
    <name type="scientific">Stieleria magnilauensis</name>
    <dbReference type="NCBI Taxonomy" id="2527963"/>
    <lineage>
        <taxon>Bacteria</taxon>
        <taxon>Pseudomonadati</taxon>
        <taxon>Planctomycetota</taxon>
        <taxon>Planctomycetia</taxon>
        <taxon>Pirellulales</taxon>
        <taxon>Pirellulaceae</taxon>
        <taxon>Stieleria</taxon>
    </lineage>
</organism>
<dbReference type="PANTHER" id="PTHR37833:SF1">
    <property type="entry name" value="SIGNAL PEPTIDE PROTEIN"/>
    <property type="match status" value="1"/>
</dbReference>